<dbReference type="Gene3D" id="3.40.50.1370">
    <property type="entry name" value="Aspartate/ornithine carbamoyltransferase"/>
    <property type="match status" value="2"/>
</dbReference>
<dbReference type="InterPro" id="IPR024904">
    <property type="entry name" value="OTCase_ArgI"/>
</dbReference>
<dbReference type="PRINTS" id="PR00102">
    <property type="entry name" value="OTCASE"/>
</dbReference>
<accession>A0A9D9HGW2</accession>
<feature type="binding site" evidence="6">
    <location>
        <position position="231"/>
    </location>
    <ligand>
        <name>L-ornithine</name>
        <dbReference type="ChEBI" id="CHEBI:46911"/>
    </ligand>
</feature>
<dbReference type="AlphaFoldDB" id="A0A9D9HGW2"/>
<feature type="binding site" evidence="6">
    <location>
        <begin position="58"/>
        <end position="61"/>
    </location>
    <ligand>
        <name>carbamoyl phosphate</name>
        <dbReference type="ChEBI" id="CHEBI:58228"/>
    </ligand>
</feature>
<dbReference type="GO" id="GO:0016597">
    <property type="term" value="F:amino acid binding"/>
    <property type="evidence" value="ECO:0007669"/>
    <property type="project" value="InterPro"/>
</dbReference>
<dbReference type="PROSITE" id="PS00097">
    <property type="entry name" value="CARBAMOYLTRANSFERASE"/>
    <property type="match status" value="1"/>
</dbReference>
<dbReference type="NCBIfam" id="TIGR00658">
    <property type="entry name" value="orni_carb_tr"/>
    <property type="match status" value="1"/>
</dbReference>
<reference evidence="9" key="1">
    <citation type="submission" date="2020-10" db="EMBL/GenBank/DDBJ databases">
        <authorList>
            <person name="Gilroy R."/>
        </authorList>
    </citation>
    <scope>NUCLEOTIDE SEQUENCE</scope>
    <source>
        <strain evidence="9">B3-4054</strain>
    </source>
</reference>
<feature type="binding site" evidence="6">
    <location>
        <position position="168"/>
    </location>
    <ligand>
        <name>L-ornithine</name>
        <dbReference type="ChEBI" id="CHEBI:46911"/>
    </ligand>
</feature>
<evidence type="ECO:0000256" key="4">
    <source>
        <dbReference type="ARBA" id="ARBA00022679"/>
    </source>
</evidence>
<dbReference type="NCBIfam" id="NF001986">
    <property type="entry name" value="PRK00779.1"/>
    <property type="match status" value="1"/>
</dbReference>
<keyword evidence="6" id="KW-0963">Cytoplasm</keyword>
<dbReference type="Pfam" id="PF02729">
    <property type="entry name" value="OTCace_N"/>
    <property type="match status" value="1"/>
</dbReference>
<keyword evidence="3" id="KW-0056">Arginine metabolism</keyword>
<evidence type="ECO:0000313" key="10">
    <source>
        <dbReference type="Proteomes" id="UP000823616"/>
    </source>
</evidence>
<evidence type="ECO:0000256" key="3">
    <source>
        <dbReference type="ARBA" id="ARBA00022503"/>
    </source>
</evidence>
<evidence type="ECO:0000256" key="5">
    <source>
        <dbReference type="ARBA" id="ARBA00048772"/>
    </source>
</evidence>
<proteinExistence type="inferred from homology"/>
<feature type="binding site" evidence="6">
    <location>
        <position position="85"/>
    </location>
    <ligand>
        <name>carbamoyl phosphate</name>
        <dbReference type="ChEBI" id="CHEBI:58228"/>
    </ligand>
</feature>
<dbReference type="InterPro" id="IPR006130">
    <property type="entry name" value="Asp/Orn_carbamoylTrfase"/>
</dbReference>
<reference evidence="9" key="2">
    <citation type="journal article" date="2021" name="PeerJ">
        <title>Extensive microbial diversity within the chicken gut microbiome revealed by metagenomics and culture.</title>
        <authorList>
            <person name="Gilroy R."/>
            <person name="Ravi A."/>
            <person name="Getino M."/>
            <person name="Pursley I."/>
            <person name="Horton D.L."/>
            <person name="Alikhan N.F."/>
            <person name="Baker D."/>
            <person name="Gharbi K."/>
            <person name="Hall N."/>
            <person name="Watson M."/>
            <person name="Adriaenssens E.M."/>
            <person name="Foster-Nyarko E."/>
            <person name="Jarju S."/>
            <person name="Secka A."/>
            <person name="Antonio M."/>
            <person name="Oren A."/>
            <person name="Chaudhuri R.R."/>
            <person name="La Ragione R."/>
            <person name="Hildebrand F."/>
            <person name="Pallen M.J."/>
        </authorList>
    </citation>
    <scope>NUCLEOTIDE SEQUENCE</scope>
    <source>
        <strain evidence="9">B3-4054</strain>
    </source>
</reference>
<dbReference type="GO" id="GO:0004585">
    <property type="term" value="F:ornithine carbamoyltransferase activity"/>
    <property type="evidence" value="ECO:0007669"/>
    <property type="project" value="UniProtKB-UniRule"/>
</dbReference>
<dbReference type="Pfam" id="PF00185">
    <property type="entry name" value="OTCace"/>
    <property type="match status" value="1"/>
</dbReference>
<feature type="binding site" evidence="6">
    <location>
        <position position="109"/>
    </location>
    <ligand>
        <name>carbamoyl phosphate</name>
        <dbReference type="ChEBI" id="CHEBI:58228"/>
    </ligand>
</feature>
<comment type="subcellular location">
    <subcellularLocation>
        <location evidence="6">Cytoplasm</location>
    </subcellularLocation>
</comment>
<evidence type="ECO:0000259" key="8">
    <source>
        <dbReference type="Pfam" id="PF02729"/>
    </source>
</evidence>
<protein>
    <recommendedName>
        <fullName evidence="2 6">Ornithine carbamoyltransferase</fullName>
        <shortName evidence="6">OTCase</shortName>
        <ecNumber evidence="2 6">2.1.3.3</ecNumber>
    </recommendedName>
</protein>
<organism evidence="9 10">
    <name type="scientific">Candidatus Avitreponema avistercoris</name>
    <dbReference type="NCBI Taxonomy" id="2840705"/>
    <lineage>
        <taxon>Bacteria</taxon>
        <taxon>Pseudomonadati</taxon>
        <taxon>Spirochaetota</taxon>
        <taxon>Spirochaetia</taxon>
        <taxon>Spirochaetales</taxon>
        <taxon>Candidatus Avitreponema</taxon>
    </lineage>
</organism>
<dbReference type="GO" id="GO:0019240">
    <property type="term" value="P:citrulline biosynthetic process"/>
    <property type="evidence" value="ECO:0007669"/>
    <property type="project" value="TreeGrafter"/>
</dbReference>
<dbReference type="InterPro" id="IPR002292">
    <property type="entry name" value="Orn/put_carbamltrans"/>
</dbReference>
<sequence length="319" mass="35262">MKRPELKGRSLLNLKNWTPEEIRFLLQLAAKEKQAAHSGEVRQRFAGKTLALIFEKRSTRTRCAFETAFGEEGGHPVFLSTDDIQLGGKESLEDTARVLGRMFSAIGFRGFRQQTVEVLSGKSGIPVYNALTDAYHPTQALADILTVQEEFGRAEGKTLCFLGDGRNNVVHSLLIICAKLGVHCTVIAPESLRPHPDFLAETAVWAQQSGAKITITGDPAAVRHADAIYTDVWASMGEEAQKAERVRLLSPYQVNDSLLARTENSACIFLHCLPAVKNEEVTESVFEGPSSRVWEQAENRKHTIKAILLATLLDLDVYC</sequence>
<feature type="binding site" evidence="6">
    <location>
        <begin position="136"/>
        <end position="139"/>
    </location>
    <ligand>
        <name>carbamoyl phosphate</name>
        <dbReference type="ChEBI" id="CHEBI:58228"/>
    </ligand>
</feature>
<dbReference type="FunFam" id="3.40.50.1370:FF:000008">
    <property type="entry name" value="Ornithine carbamoyltransferase"/>
    <property type="match status" value="1"/>
</dbReference>
<dbReference type="GO" id="GO:0005737">
    <property type="term" value="C:cytoplasm"/>
    <property type="evidence" value="ECO:0007669"/>
    <property type="project" value="UniProtKB-SubCell"/>
</dbReference>
<comment type="catalytic activity">
    <reaction evidence="5 6">
        <text>carbamoyl phosphate + L-ornithine = L-citrulline + phosphate + H(+)</text>
        <dbReference type="Rhea" id="RHEA:19513"/>
        <dbReference type="ChEBI" id="CHEBI:15378"/>
        <dbReference type="ChEBI" id="CHEBI:43474"/>
        <dbReference type="ChEBI" id="CHEBI:46911"/>
        <dbReference type="ChEBI" id="CHEBI:57743"/>
        <dbReference type="ChEBI" id="CHEBI:58228"/>
        <dbReference type="EC" id="2.1.3.3"/>
    </reaction>
</comment>
<dbReference type="Proteomes" id="UP000823616">
    <property type="component" value="Unassembled WGS sequence"/>
</dbReference>
<evidence type="ECO:0000256" key="1">
    <source>
        <dbReference type="ARBA" id="ARBA00007805"/>
    </source>
</evidence>
<dbReference type="InterPro" id="IPR006132">
    <property type="entry name" value="Asp/Orn_carbamoyltranf_P-bd"/>
</dbReference>
<feature type="binding site" evidence="6">
    <location>
        <begin position="235"/>
        <end position="236"/>
    </location>
    <ligand>
        <name>L-ornithine</name>
        <dbReference type="ChEBI" id="CHEBI:46911"/>
    </ligand>
</feature>
<dbReference type="InterPro" id="IPR006131">
    <property type="entry name" value="Asp_carbamoyltransf_Asp/Orn-bd"/>
</dbReference>
<dbReference type="SUPFAM" id="SSF53671">
    <property type="entry name" value="Aspartate/ornithine carbamoyltransferase"/>
    <property type="match status" value="1"/>
</dbReference>
<evidence type="ECO:0000259" key="7">
    <source>
        <dbReference type="Pfam" id="PF00185"/>
    </source>
</evidence>
<dbReference type="InterPro" id="IPR036901">
    <property type="entry name" value="Asp/Orn_carbamoylTrfase_sf"/>
</dbReference>
<dbReference type="EMBL" id="JADIMS010000098">
    <property type="protein sequence ID" value="MBO8450539.1"/>
    <property type="molecule type" value="Genomic_DNA"/>
</dbReference>
<gene>
    <name evidence="9" type="primary">argF</name>
    <name evidence="9" type="ORF">IAA96_05470</name>
</gene>
<feature type="domain" description="Aspartate/ornithine carbamoyltransferase carbamoyl-P binding" evidence="8">
    <location>
        <begin position="9"/>
        <end position="149"/>
    </location>
</feature>
<comment type="caution">
    <text evidence="9">The sequence shown here is derived from an EMBL/GenBank/DDBJ whole genome shotgun (WGS) entry which is preliminary data.</text>
</comment>
<dbReference type="PANTHER" id="PTHR45753">
    <property type="entry name" value="ORNITHINE CARBAMOYLTRANSFERASE, MITOCHONDRIAL"/>
    <property type="match status" value="1"/>
</dbReference>
<evidence type="ECO:0000256" key="6">
    <source>
        <dbReference type="HAMAP-Rule" id="MF_01109"/>
    </source>
</evidence>
<dbReference type="EC" id="2.1.3.3" evidence="2 6"/>
<comment type="similarity">
    <text evidence="1 6">Belongs to the aspartate/ornithine carbamoyltransferase superfamily. OTCase family.</text>
</comment>
<dbReference type="PRINTS" id="PR00100">
    <property type="entry name" value="AOTCASE"/>
</dbReference>
<dbReference type="HAMAP" id="MF_01109">
    <property type="entry name" value="OTCase"/>
    <property type="match status" value="1"/>
</dbReference>
<keyword evidence="4 6" id="KW-0808">Transferase</keyword>
<name>A0A9D9HGW2_9SPIR</name>
<dbReference type="GO" id="GO:0042450">
    <property type="term" value="P:L-arginine biosynthetic process via ornithine"/>
    <property type="evidence" value="ECO:0007669"/>
    <property type="project" value="UniProtKB-UniRule"/>
</dbReference>
<feature type="domain" description="Aspartate/ornithine carbamoyltransferase Asp/Orn-binding" evidence="7">
    <location>
        <begin position="155"/>
        <end position="310"/>
    </location>
</feature>
<dbReference type="PANTHER" id="PTHR45753:SF2">
    <property type="entry name" value="ORNITHINE CARBAMOYLTRANSFERASE"/>
    <property type="match status" value="1"/>
</dbReference>
<feature type="binding site" evidence="6">
    <location>
        <position position="300"/>
    </location>
    <ligand>
        <name>carbamoyl phosphate</name>
        <dbReference type="ChEBI" id="CHEBI:58228"/>
    </ligand>
</feature>
<evidence type="ECO:0000256" key="2">
    <source>
        <dbReference type="ARBA" id="ARBA00013007"/>
    </source>
</evidence>
<evidence type="ECO:0000313" key="9">
    <source>
        <dbReference type="EMBL" id="MBO8450539.1"/>
    </source>
</evidence>
<feature type="binding site" evidence="6">
    <location>
        <begin position="272"/>
        <end position="273"/>
    </location>
    <ligand>
        <name>carbamoyl phosphate</name>
        <dbReference type="ChEBI" id="CHEBI:58228"/>
    </ligand>
</feature>